<organism evidence="1 2">
    <name type="scientific">Mya arenaria</name>
    <name type="common">Soft-shell clam</name>
    <dbReference type="NCBI Taxonomy" id="6604"/>
    <lineage>
        <taxon>Eukaryota</taxon>
        <taxon>Metazoa</taxon>
        <taxon>Spiralia</taxon>
        <taxon>Lophotrochozoa</taxon>
        <taxon>Mollusca</taxon>
        <taxon>Bivalvia</taxon>
        <taxon>Autobranchia</taxon>
        <taxon>Heteroconchia</taxon>
        <taxon>Euheterodonta</taxon>
        <taxon>Imparidentia</taxon>
        <taxon>Neoheterodontei</taxon>
        <taxon>Myida</taxon>
        <taxon>Myoidea</taxon>
        <taxon>Myidae</taxon>
        <taxon>Mya</taxon>
    </lineage>
</organism>
<sequence>MSENYYRLLKLLVEPCTRVLLELLETFARNDLVTAGQPFTSIEAYISTKKTFLKSKLGKDQFRTVYPHSGAVDAKKWDISVLCSLSIVLFIPQGHYLHTHITSIRSERNSLSHKTSTTDILDSEFTRIWVALKSNILCVANSAKGSTFQTKISEEIDVLETSAIDPVSRLKLLETWNETLTKSFNGNMLLLQRKISGQTGVMRQLSKRVNVHKSITVRLRSNFESLDKSSKVMCRTIKKQKVKIEQMHEKIVILKETSENSSLILNKTVTKRRSLIGGKICKSMRTENKYEERFKERFHSTLDRCLPDDFNPPKQIDTIVDNLTTRRFVVVSGHENTVYLQTALKAIKSMKYDENRCVQLTNAADWIHIEPDEISLVLFKDPFGGFFFDKKRSKVMIDELDEIKESRERKYDIVIVTRQERLHDVHSTLGFRLPSVVEVKELNLDNTNSLQTSPSTSAEPRGKLDKCFNNLTELTVCYRNQRNPIPDDEVISEHVENCRQKLKDEHWLFLLGTDHDLIKNIALEIADSYGENEYFMLTNPDHILHFDVKRTNLLVIEHFAGRYRFESYKAHKWLETFDHISAMSCSGQLDVIVTSGQDQMKGCVEEFGELPLFRHVIDVTNKTKVRQREYR</sequence>
<evidence type="ECO:0000313" key="1">
    <source>
        <dbReference type="EMBL" id="WAR30757.1"/>
    </source>
</evidence>
<protein>
    <submittedName>
        <fullName evidence="1">Uncharacterized protein</fullName>
    </submittedName>
</protein>
<dbReference type="Proteomes" id="UP001164746">
    <property type="component" value="Chromosome 17"/>
</dbReference>
<accession>A0ABY7G8L4</accession>
<dbReference type="EMBL" id="CP111028">
    <property type="protein sequence ID" value="WAR30757.1"/>
    <property type="molecule type" value="Genomic_DNA"/>
</dbReference>
<gene>
    <name evidence="1" type="ORF">MAR_033299</name>
</gene>
<evidence type="ECO:0000313" key="2">
    <source>
        <dbReference type="Proteomes" id="UP001164746"/>
    </source>
</evidence>
<keyword evidence="2" id="KW-1185">Reference proteome</keyword>
<reference evidence="1" key="1">
    <citation type="submission" date="2022-11" db="EMBL/GenBank/DDBJ databases">
        <title>Centuries of genome instability and evolution in soft-shell clam transmissible cancer (bioRxiv).</title>
        <authorList>
            <person name="Hart S.F.M."/>
            <person name="Yonemitsu M.A."/>
            <person name="Giersch R.M."/>
            <person name="Beal B.F."/>
            <person name="Arriagada G."/>
            <person name="Davis B.W."/>
            <person name="Ostrander E.A."/>
            <person name="Goff S.P."/>
            <person name="Metzger M.J."/>
        </authorList>
    </citation>
    <scope>NUCLEOTIDE SEQUENCE</scope>
    <source>
        <strain evidence="1">MELC-2E11</strain>
        <tissue evidence="1">Siphon/mantle</tissue>
    </source>
</reference>
<proteinExistence type="predicted"/>
<name>A0ABY7G8L4_MYAAR</name>